<dbReference type="PROSITE" id="PS51384">
    <property type="entry name" value="FAD_FR"/>
    <property type="match status" value="1"/>
</dbReference>
<dbReference type="Gene3D" id="3.40.50.80">
    <property type="entry name" value="Nucleotide-binding domain of ferredoxin-NADP reductase (FNR) module"/>
    <property type="match status" value="1"/>
</dbReference>
<evidence type="ECO:0000259" key="9">
    <source>
        <dbReference type="PROSITE" id="PS50902"/>
    </source>
</evidence>
<sequence>MDKFKLKDILAYSLVVFVTSTTGQGDMPKNARRFWRNLLRQNLNQTQCLAAVQFTIFGLGDSSYPKYNWAARKLRGRLLQLGAVEFFRAGEGDERHDDGIGSTYIGWYQELRNTLLADYPLPASFQPIADDVGLPPKLIVRLASGNDSVARKESPFRAAVPIPIPGTYEAVVRSHHRLTPEEHSHDVRCIQLRVLPAEGEPLPVPTPGSTVTIFPKNSAEDVQALLDLMEWSAIADDRLLFASNTDDTPDVTKRKIYAPAQPTLRELLVHSLDFTAVPKRRFFQKLAHFTTDQLTKERLREFAYTTDEFLDFAVRPARTILEVLRDLPSVKIPLQLDSARDAANPGAGLVVEFVAALVEYQTVIKKPRRGFCSRYLRSLQPSGGKIQVGLNKVLRHGAGSRTMDPARSDCYKELLVTESMCRRPVIAVATGTGIAPVRSLIQDRDWFRETRGGGPLGPAVLFFGCRSAHADYHYRADWAERAAQGRDLRVIPAFSRDDVPDYEAGRNYVQHQVRRHAAGLAPLWRQNPLVMVCGKAGRMPVSVRAALRDSLVLGQVVASREEAEAWLQDRLRCTFWQETWHRTYLGVAEEPDDSPHAAPPFAGTFLRFGRIHGFTTSRL</sequence>
<evidence type="ECO:0000256" key="8">
    <source>
        <dbReference type="SAM" id="SignalP"/>
    </source>
</evidence>
<dbReference type="InterPro" id="IPR023173">
    <property type="entry name" value="NADPH_Cyt_P450_Rdtase_alpha"/>
</dbReference>
<evidence type="ECO:0008006" key="13">
    <source>
        <dbReference type="Google" id="ProtNLM"/>
    </source>
</evidence>
<dbReference type="PANTHER" id="PTHR19384:SF10">
    <property type="entry name" value="NADPH-DEPENDENT DIFLAVIN OXIDOREDUCTASE 1"/>
    <property type="match status" value="1"/>
</dbReference>
<dbReference type="SUPFAM" id="SSF52343">
    <property type="entry name" value="Ferredoxin reductase-like, C-terminal NADP-linked domain"/>
    <property type="match status" value="1"/>
</dbReference>
<feature type="domain" description="Flavodoxin-like" evidence="9">
    <location>
        <begin position="1"/>
        <end position="112"/>
    </location>
</feature>
<dbReference type="GO" id="GO:0016491">
    <property type="term" value="F:oxidoreductase activity"/>
    <property type="evidence" value="ECO:0007669"/>
    <property type="project" value="UniProtKB-KW"/>
</dbReference>
<feature type="chain" id="PRO_5042021093" description="NADPH-dependent diflavin oxidoreductase 1" evidence="8">
    <location>
        <begin position="26"/>
        <end position="619"/>
    </location>
</feature>
<keyword evidence="5" id="KW-0274">FAD</keyword>
<dbReference type="InterPro" id="IPR039261">
    <property type="entry name" value="FNR_nucleotide-bd"/>
</dbReference>
<keyword evidence="8" id="KW-0732">Signal</keyword>
<evidence type="ECO:0000256" key="5">
    <source>
        <dbReference type="ARBA" id="ARBA00022827"/>
    </source>
</evidence>
<proteinExistence type="predicted"/>
<evidence type="ECO:0000256" key="4">
    <source>
        <dbReference type="ARBA" id="ARBA00022643"/>
    </source>
</evidence>
<keyword evidence="7" id="KW-0560">Oxidoreductase</keyword>
<dbReference type="InterPro" id="IPR003097">
    <property type="entry name" value="CysJ-like_FAD-binding"/>
</dbReference>
<dbReference type="AlphaFoldDB" id="A0AAD9I4J1"/>
<evidence type="ECO:0000256" key="3">
    <source>
        <dbReference type="ARBA" id="ARBA00022630"/>
    </source>
</evidence>
<dbReference type="Proteomes" id="UP001217918">
    <property type="component" value="Unassembled WGS sequence"/>
</dbReference>
<dbReference type="Pfam" id="PF00667">
    <property type="entry name" value="FAD_binding_1"/>
    <property type="match status" value="1"/>
</dbReference>
<dbReference type="InterPro" id="IPR017927">
    <property type="entry name" value="FAD-bd_FR_type"/>
</dbReference>
<dbReference type="InterPro" id="IPR001094">
    <property type="entry name" value="Flavdoxin-like"/>
</dbReference>
<dbReference type="GO" id="GO:0050660">
    <property type="term" value="F:flavin adenine dinucleotide binding"/>
    <property type="evidence" value="ECO:0007669"/>
    <property type="project" value="TreeGrafter"/>
</dbReference>
<evidence type="ECO:0000256" key="2">
    <source>
        <dbReference type="ARBA" id="ARBA00001974"/>
    </source>
</evidence>
<dbReference type="Gene3D" id="2.40.30.10">
    <property type="entry name" value="Translation factors"/>
    <property type="match status" value="1"/>
</dbReference>
<keyword evidence="4" id="KW-0288">FMN</keyword>
<dbReference type="InterPro" id="IPR017938">
    <property type="entry name" value="Riboflavin_synthase-like_b-brl"/>
</dbReference>
<keyword evidence="12" id="KW-1185">Reference proteome</keyword>
<keyword evidence="6" id="KW-0521">NADP</keyword>
<gene>
    <name evidence="11" type="ORF">P8C59_005554</name>
</gene>
<keyword evidence="3" id="KW-0285">Flavoprotein</keyword>
<dbReference type="PROSITE" id="PS50902">
    <property type="entry name" value="FLAVODOXIN_LIKE"/>
    <property type="match status" value="1"/>
</dbReference>
<dbReference type="GO" id="GO:0010181">
    <property type="term" value="F:FMN binding"/>
    <property type="evidence" value="ECO:0007669"/>
    <property type="project" value="InterPro"/>
</dbReference>
<evidence type="ECO:0000313" key="11">
    <source>
        <dbReference type="EMBL" id="KAK2071104.1"/>
    </source>
</evidence>
<name>A0AAD9I4J1_9PEZI</name>
<evidence type="ECO:0000256" key="6">
    <source>
        <dbReference type="ARBA" id="ARBA00022857"/>
    </source>
</evidence>
<reference evidence="11" key="1">
    <citation type="journal article" date="2023" name="Mol. Plant Microbe Interact.">
        <title>Elucidating the Obligate Nature and Biological Capacity of an Invasive Fungal Corn Pathogen.</title>
        <authorList>
            <person name="MacCready J.S."/>
            <person name="Roggenkamp E.M."/>
            <person name="Gdanetz K."/>
            <person name="Chilvers M.I."/>
        </authorList>
    </citation>
    <scope>NUCLEOTIDE SEQUENCE</scope>
    <source>
        <strain evidence="11">PM02</strain>
    </source>
</reference>
<dbReference type="Gene3D" id="1.20.990.10">
    <property type="entry name" value="NADPH-cytochrome p450 Reductase, Chain A, domain 3"/>
    <property type="match status" value="1"/>
</dbReference>
<dbReference type="InterPro" id="IPR029039">
    <property type="entry name" value="Flavoprotein-like_sf"/>
</dbReference>
<dbReference type="PRINTS" id="PR00371">
    <property type="entry name" value="FPNCR"/>
</dbReference>
<dbReference type="Gene3D" id="3.40.50.360">
    <property type="match status" value="1"/>
</dbReference>
<dbReference type="Pfam" id="PF00175">
    <property type="entry name" value="NAD_binding_1"/>
    <property type="match status" value="1"/>
</dbReference>
<dbReference type="EMBL" id="JAQQPM010000004">
    <property type="protein sequence ID" value="KAK2071104.1"/>
    <property type="molecule type" value="Genomic_DNA"/>
</dbReference>
<comment type="caution">
    <text evidence="11">The sequence shown here is derived from an EMBL/GenBank/DDBJ whole genome shotgun (WGS) entry which is preliminary data.</text>
</comment>
<accession>A0AAD9I4J1</accession>
<comment type="cofactor">
    <cofactor evidence="2">
        <name>FAD</name>
        <dbReference type="ChEBI" id="CHEBI:57692"/>
    </cofactor>
</comment>
<dbReference type="Pfam" id="PF00258">
    <property type="entry name" value="Flavodoxin_1"/>
    <property type="match status" value="1"/>
</dbReference>
<feature type="domain" description="FAD-binding FR-type" evidence="10">
    <location>
        <begin position="165"/>
        <end position="404"/>
    </location>
</feature>
<feature type="signal peptide" evidence="8">
    <location>
        <begin position="1"/>
        <end position="25"/>
    </location>
</feature>
<dbReference type="PRINTS" id="PR00369">
    <property type="entry name" value="FLAVODOXIN"/>
</dbReference>
<dbReference type="PANTHER" id="PTHR19384">
    <property type="entry name" value="NITRIC OXIDE SYNTHASE-RELATED"/>
    <property type="match status" value="1"/>
</dbReference>
<organism evidence="11 12">
    <name type="scientific">Phyllachora maydis</name>
    <dbReference type="NCBI Taxonomy" id="1825666"/>
    <lineage>
        <taxon>Eukaryota</taxon>
        <taxon>Fungi</taxon>
        <taxon>Dikarya</taxon>
        <taxon>Ascomycota</taxon>
        <taxon>Pezizomycotina</taxon>
        <taxon>Sordariomycetes</taxon>
        <taxon>Sordariomycetidae</taxon>
        <taxon>Phyllachorales</taxon>
        <taxon>Phyllachoraceae</taxon>
        <taxon>Phyllachora</taxon>
    </lineage>
</organism>
<evidence type="ECO:0000256" key="7">
    <source>
        <dbReference type="ARBA" id="ARBA00023002"/>
    </source>
</evidence>
<dbReference type="GO" id="GO:0005829">
    <property type="term" value="C:cytosol"/>
    <property type="evidence" value="ECO:0007669"/>
    <property type="project" value="TreeGrafter"/>
</dbReference>
<dbReference type="SUPFAM" id="SSF52218">
    <property type="entry name" value="Flavoproteins"/>
    <property type="match status" value="1"/>
</dbReference>
<comment type="cofactor">
    <cofactor evidence="1">
        <name>FMN</name>
        <dbReference type="ChEBI" id="CHEBI:58210"/>
    </cofactor>
</comment>
<dbReference type="SUPFAM" id="SSF63380">
    <property type="entry name" value="Riboflavin synthase domain-like"/>
    <property type="match status" value="1"/>
</dbReference>
<dbReference type="InterPro" id="IPR001709">
    <property type="entry name" value="Flavoprot_Pyr_Nucl_cyt_Rdtase"/>
</dbReference>
<protein>
    <recommendedName>
        <fullName evidence="13">NADPH-dependent diflavin oxidoreductase 1</fullName>
    </recommendedName>
</protein>
<evidence type="ECO:0000313" key="12">
    <source>
        <dbReference type="Proteomes" id="UP001217918"/>
    </source>
</evidence>
<evidence type="ECO:0000256" key="1">
    <source>
        <dbReference type="ARBA" id="ARBA00001917"/>
    </source>
</evidence>
<dbReference type="InterPro" id="IPR001433">
    <property type="entry name" value="OxRdtase_FAD/NAD-bd"/>
</dbReference>
<evidence type="ECO:0000259" key="10">
    <source>
        <dbReference type="PROSITE" id="PS51384"/>
    </source>
</evidence>
<dbReference type="InterPro" id="IPR008254">
    <property type="entry name" value="Flavodoxin/NO_synth"/>
</dbReference>